<sequence length="79" mass="9164">MAEKVREIFIIRKNLTLLSNNNAFAQIAQLFREHHRKFRVLVMSPSAGQNAVRDQLWMQASREEPIQIVQFGIKNGISK</sequence>
<dbReference type="EMBL" id="JAWDGP010007485">
    <property type="protein sequence ID" value="KAK3716119.1"/>
    <property type="molecule type" value="Genomic_DNA"/>
</dbReference>
<keyword evidence="2" id="KW-1185">Reference proteome</keyword>
<comment type="caution">
    <text evidence="1">The sequence shown here is derived from an EMBL/GenBank/DDBJ whole genome shotgun (WGS) entry which is preliminary data.</text>
</comment>
<dbReference type="Proteomes" id="UP001283361">
    <property type="component" value="Unassembled WGS sequence"/>
</dbReference>
<evidence type="ECO:0000313" key="2">
    <source>
        <dbReference type="Proteomes" id="UP001283361"/>
    </source>
</evidence>
<protein>
    <submittedName>
        <fullName evidence="1">Uncharacterized protein</fullName>
    </submittedName>
</protein>
<proteinExistence type="predicted"/>
<name>A0AAE0XWE7_9GAST</name>
<evidence type="ECO:0000313" key="1">
    <source>
        <dbReference type="EMBL" id="KAK3716119.1"/>
    </source>
</evidence>
<dbReference type="AlphaFoldDB" id="A0AAE0XWE7"/>
<accession>A0AAE0XWE7</accession>
<gene>
    <name evidence="1" type="ORF">RRG08_008761</name>
</gene>
<reference evidence="1" key="1">
    <citation type="journal article" date="2023" name="G3 (Bethesda)">
        <title>A reference genome for the long-term kleptoplast-retaining sea slug Elysia crispata morphotype clarki.</title>
        <authorList>
            <person name="Eastman K.E."/>
            <person name="Pendleton A.L."/>
            <person name="Shaikh M.A."/>
            <person name="Suttiyut T."/>
            <person name="Ogas R."/>
            <person name="Tomko P."/>
            <person name="Gavelis G."/>
            <person name="Widhalm J.R."/>
            <person name="Wisecaver J.H."/>
        </authorList>
    </citation>
    <scope>NUCLEOTIDE SEQUENCE</scope>
    <source>
        <strain evidence="1">ECLA1</strain>
    </source>
</reference>
<organism evidence="1 2">
    <name type="scientific">Elysia crispata</name>
    <name type="common">lettuce slug</name>
    <dbReference type="NCBI Taxonomy" id="231223"/>
    <lineage>
        <taxon>Eukaryota</taxon>
        <taxon>Metazoa</taxon>
        <taxon>Spiralia</taxon>
        <taxon>Lophotrochozoa</taxon>
        <taxon>Mollusca</taxon>
        <taxon>Gastropoda</taxon>
        <taxon>Heterobranchia</taxon>
        <taxon>Euthyneura</taxon>
        <taxon>Panpulmonata</taxon>
        <taxon>Sacoglossa</taxon>
        <taxon>Placobranchoidea</taxon>
        <taxon>Plakobranchidae</taxon>
        <taxon>Elysia</taxon>
    </lineage>
</organism>